<dbReference type="GO" id="GO:0005992">
    <property type="term" value="P:trehalose biosynthetic process"/>
    <property type="evidence" value="ECO:0007669"/>
    <property type="project" value="TreeGrafter"/>
</dbReference>
<dbReference type="GO" id="GO:0047470">
    <property type="term" value="F:(1,4)-alpha-D-glucan 1-alpha-D-glucosylmutase activity"/>
    <property type="evidence" value="ECO:0007669"/>
    <property type="project" value="TreeGrafter"/>
</dbReference>
<dbReference type="SMART" id="SM00642">
    <property type="entry name" value="Aamy"/>
    <property type="match status" value="1"/>
</dbReference>
<proteinExistence type="predicted"/>
<organism evidence="3 4">
    <name type="scientific">Paraburkholderia bryophila</name>
    <dbReference type="NCBI Taxonomy" id="420952"/>
    <lineage>
        <taxon>Bacteria</taxon>
        <taxon>Pseudomonadati</taxon>
        <taxon>Pseudomonadota</taxon>
        <taxon>Betaproteobacteria</taxon>
        <taxon>Burkholderiales</taxon>
        <taxon>Burkholderiaceae</taxon>
        <taxon>Paraburkholderia</taxon>
    </lineage>
</organism>
<dbReference type="InterPro" id="IPR006047">
    <property type="entry name" value="GH13_cat_dom"/>
</dbReference>
<evidence type="ECO:0000256" key="1">
    <source>
        <dbReference type="SAM" id="MobiDB-lite"/>
    </source>
</evidence>
<name>A0A329C4F2_9BURK</name>
<dbReference type="AlphaFoldDB" id="A0A329C4F2"/>
<dbReference type="CDD" id="cd11336">
    <property type="entry name" value="AmyAc_MTSase"/>
    <property type="match status" value="1"/>
</dbReference>
<dbReference type="GO" id="GO:0030980">
    <property type="term" value="P:alpha-glucan catabolic process"/>
    <property type="evidence" value="ECO:0007669"/>
    <property type="project" value="TreeGrafter"/>
</dbReference>
<feature type="domain" description="Glycosyl hydrolase family 13 catalytic" evidence="2">
    <location>
        <begin position="1"/>
        <end position="822"/>
    </location>
</feature>
<evidence type="ECO:0000313" key="3">
    <source>
        <dbReference type="EMBL" id="RAS29846.1"/>
    </source>
</evidence>
<reference evidence="3 4" key="1">
    <citation type="submission" date="2018-06" db="EMBL/GenBank/DDBJ databases">
        <title>Genomic Encyclopedia of Type Strains, Phase III (KMG-III): the genomes of soil and plant-associated and newly described type strains.</title>
        <authorList>
            <person name="Whitman W."/>
        </authorList>
    </citation>
    <scope>NUCLEOTIDE SEQUENCE [LARGE SCALE GENOMIC DNA]</scope>
    <source>
        <strain evidence="3 4">LMG 23644</strain>
    </source>
</reference>
<comment type="caution">
    <text evidence="3">The sequence shown here is derived from an EMBL/GenBank/DDBJ whole genome shotgun (WGS) entry which is preliminary data.</text>
</comment>
<protein>
    <submittedName>
        <fullName evidence="3">Maltooligosyl trehalose synthase</fullName>
    </submittedName>
</protein>
<dbReference type="PANTHER" id="PTHR10357">
    <property type="entry name" value="ALPHA-AMYLASE FAMILY MEMBER"/>
    <property type="match status" value="1"/>
</dbReference>
<dbReference type="Proteomes" id="UP000248918">
    <property type="component" value="Unassembled WGS sequence"/>
</dbReference>
<evidence type="ECO:0000259" key="2">
    <source>
        <dbReference type="SMART" id="SM00642"/>
    </source>
</evidence>
<dbReference type="InterPro" id="IPR017853">
    <property type="entry name" value="GH"/>
</dbReference>
<accession>A0A329C4F2</accession>
<feature type="region of interest" description="Disordered" evidence="1">
    <location>
        <begin position="504"/>
        <end position="536"/>
    </location>
</feature>
<dbReference type="PANTHER" id="PTHR10357:SF216">
    <property type="entry name" value="MALTOOLIGOSYL TREHALOSE SYNTHASE-RELATED"/>
    <property type="match status" value="1"/>
</dbReference>
<dbReference type="OrthoDB" id="9761577at2"/>
<dbReference type="STRING" id="1169143.GCA_000383275_06020"/>
<dbReference type="NCBIfam" id="TIGR02401">
    <property type="entry name" value="trehalose_TreY"/>
    <property type="match status" value="1"/>
</dbReference>
<sequence>MTVPRSTLRLQFHRGFTFDDAAKHVDYFAALGISHVYASPITTAEPGSMHGYDTVDYTQVSAECGGEAGLKRLVDKLRAHDMGLLVDMVPNHMGVGGASNAWWLDILEWGRHSAYARHFDVDWHSPDPALRGKVLAPTLGAPYGEELAAGRIALHFDAASGRFYIGYGPHVFPICPIDYASILQGAGRAELNALAERFNGLTTQPSDHARAADGRETLREFVAQQGSASVDAALEAYAPGDPVTRDRLHRLIERQHFRLAWWRTASDEVNWRRFFDISTLAGVRVERPEVFDAVHALIFRLYQEGVVDGLRIDHVDGLAEPREYAQRLRQRLTELRDTAPYVVVEKILGRGEPLRDDWPVDGTTGYDFMNDVGALLHDPAGAEPLAQTWAELTGRSPRFADEALSARRKILAENLSAELDRAARALHRIARDSLTTRDFTFTSLRRVLTELVVHFPVYRVYPQNGLRSAADNVYFDQALDGARQSLSRADLVVLERVNAWLGGSAEDAPSGRPGAPPQQGQNSAPPSHAGSSRRTAQTLFSQLTAPVAAKAVEDTACYRYGRLLSRNEVGADPGEFALSVEQFHAANLERAQRFPHALLATATHDHKRGEDVRARLAVLSEIAGDWSATLRAWSALNAPHRRTLDGKPIGQDTSDDWSPGPAAEAMLYQTLVGCWPPALKPDDAAGVKELAERVAQWQLKALREAKLQTNWLAPDEAYEAGCRDFLFEILAPQQRDGFLKELSTFVARIGRAGALNSLQQTVLRLASPGIPDLYQGTELWDFSLVDPDNRRPVDFAQREAWLVQTPPSDFLPSWRDGRVKLAVVQRVLALRAHVPELLSQSEYLPLTVRGTHAANVIAFARRHGNAWAVVIASRLASGLLDNHPDASDLPMVDPTTWADTAIEMPSDLSARALFDWLSPAAPKVDENGLLYLRDALSAMPIAVLVEDGVPRS</sequence>
<dbReference type="EMBL" id="QLTK01000010">
    <property type="protein sequence ID" value="RAS29846.1"/>
    <property type="molecule type" value="Genomic_DNA"/>
</dbReference>
<dbReference type="InterPro" id="IPR012767">
    <property type="entry name" value="Trehalose_TreY"/>
</dbReference>
<dbReference type="RefSeq" id="WP_111932603.1">
    <property type="nucleotide sequence ID" value="NZ_CADFFP010000007.1"/>
</dbReference>
<gene>
    <name evidence="3" type="ORF">BX591_110122</name>
</gene>
<feature type="compositionally biased region" description="Polar residues" evidence="1">
    <location>
        <begin position="518"/>
        <end position="536"/>
    </location>
</feature>
<dbReference type="SUPFAM" id="SSF51445">
    <property type="entry name" value="(Trans)glycosidases"/>
    <property type="match status" value="1"/>
</dbReference>
<evidence type="ECO:0000313" key="4">
    <source>
        <dbReference type="Proteomes" id="UP000248918"/>
    </source>
</evidence>
<dbReference type="Pfam" id="PF00128">
    <property type="entry name" value="Alpha-amylase"/>
    <property type="match status" value="1"/>
</dbReference>
<dbReference type="Gene3D" id="3.20.20.80">
    <property type="entry name" value="Glycosidases"/>
    <property type="match status" value="4"/>
</dbReference>